<dbReference type="HOGENOM" id="CLU_1763791_0_0_2"/>
<proteinExistence type="predicted"/>
<reference evidence="1 2" key="1">
    <citation type="journal article" date="2006" name="Proc. Natl. Acad. Sci. U.S.A.">
        <title>Genomic analysis of the uncultivated marine crenarchaeote Cenarchaeum symbiosum.</title>
        <authorList>
            <person name="Hallam S.J."/>
            <person name="Konstantinidis K.T."/>
            <person name="Putnam N."/>
            <person name="Schleper C."/>
            <person name="Watanabe Y."/>
            <person name="Sugahara J."/>
            <person name="Preston C."/>
            <person name="de la Torre J."/>
            <person name="Richardson P.M."/>
            <person name="DeLong E.F."/>
        </authorList>
    </citation>
    <scope>NUCLEOTIDE SEQUENCE [LARGE SCALE GENOMIC DNA]</scope>
    <source>
        <strain evidence="2">A</strain>
    </source>
</reference>
<protein>
    <submittedName>
        <fullName evidence="1">Uncharacterized protein</fullName>
    </submittedName>
</protein>
<dbReference type="KEGG" id="csy:CENSYa_1527"/>
<evidence type="ECO:0000313" key="1">
    <source>
        <dbReference type="EMBL" id="ABK78149.1"/>
    </source>
</evidence>
<dbReference type="EMBL" id="DP000238">
    <property type="protein sequence ID" value="ABK78149.1"/>
    <property type="molecule type" value="Genomic_DNA"/>
</dbReference>
<dbReference type="Proteomes" id="UP000000758">
    <property type="component" value="Chromosome"/>
</dbReference>
<organism evidence="1 2">
    <name type="scientific">Cenarchaeum symbiosum (strain A)</name>
    <dbReference type="NCBI Taxonomy" id="414004"/>
    <lineage>
        <taxon>Archaea</taxon>
        <taxon>Nitrososphaerota</taxon>
        <taxon>Candidatus Cenarchaeales</taxon>
        <taxon>Candidatus Cenarchaeaceae</taxon>
        <taxon>Candidatus Cenarchaeum</taxon>
    </lineage>
</organism>
<dbReference type="AlphaFoldDB" id="A0RXT2"/>
<name>A0RXT2_CENSY</name>
<gene>
    <name evidence="1" type="ordered locus">CENSYa_1527</name>
</gene>
<sequence>MTQSVLHGEESGGRISNNQINSAALVKLQSINPEKIDYLNLVLYDDVKVSLEDIVIQKNVYSNKHVKHTRHNLKPNYITHLILEASGKIDNETISMIKHCCIKYIEYKIKNNDIPKTITFNYEHPANIVSNIWHNHSIEFRNFIHEY</sequence>
<evidence type="ECO:0000313" key="2">
    <source>
        <dbReference type="Proteomes" id="UP000000758"/>
    </source>
</evidence>
<keyword evidence="2" id="KW-1185">Reference proteome</keyword>
<dbReference type="EnsemblBacteria" id="ABK78149">
    <property type="protein sequence ID" value="ABK78149"/>
    <property type="gene ID" value="CENSYa_1527"/>
</dbReference>
<accession>A0RXT2</accession>